<dbReference type="InterPro" id="IPR012955">
    <property type="entry name" value="CASP_C"/>
</dbReference>
<keyword evidence="2" id="KW-0472">Membrane</keyword>
<keyword evidence="2" id="KW-1133">Transmembrane helix</keyword>
<evidence type="ECO:0000256" key="2">
    <source>
        <dbReference type="SAM" id="Phobius"/>
    </source>
</evidence>
<accession>A0A7R9V294</accession>
<dbReference type="GO" id="GO:0006891">
    <property type="term" value="P:intra-Golgi vesicle-mediated transport"/>
    <property type="evidence" value="ECO:0007669"/>
    <property type="project" value="InterPro"/>
</dbReference>
<gene>
    <name evidence="4" type="ORF">CEUR00632_LOCUS2237</name>
</gene>
<feature type="compositionally biased region" description="Pro residues" evidence="1">
    <location>
        <begin position="14"/>
        <end position="26"/>
    </location>
</feature>
<dbReference type="EMBL" id="HBEC01004939">
    <property type="protein sequence ID" value="CAD8282202.1"/>
    <property type="molecule type" value="Transcribed_RNA"/>
</dbReference>
<evidence type="ECO:0000256" key="1">
    <source>
        <dbReference type="SAM" id="MobiDB-lite"/>
    </source>
</evidence>
<organism evidence="4">
    <name type="scientific">Chlamydomonas euryale</name>
    <dbReference type="NCBI Taxonomy" id="1486919"/>
    <lineage>
        <taxon>Eukaryota</taxon>
        <taxon>Viridiplantae</taxon>
        <taxon>Chlorophyta</taxon>
        <taxon>core chlorophytes</taxon>
        <taxon>Chlorophyceae</taxon>
        <taxon>CS clade</taxon>
        <taxon>Chlamydomonadales</taxon>
        <taxon>Chlamydomonadaceae</taxon>
        <taxon>Chlamydomonas</taxon>
    </lineage>
</organism>
<proteinExistence type="predicted"/>
<keyword evidence="2" id="KW-0812">Transmembrane</keyword>
<evidence type="ECO:0000313" key="4">
    <source>
        <dbReference type="EMBL" id="CAD8282202.1"/>
    </source>
</evidence>
<dbReference type="Pfam" id="PF08172">
    <property type="entry name" value="CASP_C"/>
    <property type="match status" value="1"/>
</dbReference>
<dbReference type="GO" id="GO:0000139">
    <property type="term" value="C:Golgi membrane"/>
    <property type="evidence" value="ECO:0007669"/>
    <property type="project" value="InterPro"/>
</dbReference>
<name>A0A7R9V294_9CHLO</name>
<protein>
    <recommendedName>
        <fullName evidence="3">CASP C-terminal domain-containing protein</fullName>
    </recommendedName>
</protein>
<feature type="region of interest" description="Disordered" evidence="1">
    <location>
        <begin position="1"/>
        <end position="28"/>
    </location>
</feature>
<sequence>MAPPASRSHIYMRPHPPWPNQPPTTHPPTVRFRAKATELGEQLAAARAQLAAATAALEASKVDNIALVERMRYVQGFHPHNGGGSGAPGGAPGVAVQQKYERIYDEQHNPFKEFQGQQAERQRQRLHVVDRAMYKMGRMVYGNAPARAFAFVYLSVLHLLVAGVLFRMGHHSSGQLHAHHQAVLNTRHDVAGHLHHDRAHAAAAAAGDEVGGTPGAAAAVAAVAPALARMLRLS</sequence>
<feature type="transmembrane region" description="Helical" evidence="2">
    <location>
        <begin position="148"/>
        <end position="166"/>
    </location>
</feature>
<dbReference type="AlphaFoldDB" id="A0A7R9V294"/>
<evidence type="ECO:0000259" key="3">
    <source>
        <dbReference type="Pfam" id="PF08172"/>
    </source>
</evidence>
<feature type="domain" description="CASP C-terminal" evidence="3">
    <location>
        <begin position="31"/>
        <end position="170"/>
    </location>
</feature>
<reference evidence="4" key="1">
    <citation type="submission" date="2021-01" db="EMBL/GenBank/DDBJ databases">
        <authorList>
            <person name="Corre E."/>
            <person name="Pelletier E."/>
            <person name="Niang G."/>
            <person name="Scheremetjew M."/>
            <person name="Finn R."/>
            <person name="Kale V."/>
            <person name="Holt S."/>
            <person name="Cochrane G."/>
            <person name="Meng A."/>
            <person name="Brown T."/>
            <person name="Cohen L."/>
        </authorList>
    </citation>
    <scope>NUCLEOTIDE SEQUENCE</scope>
    <source>
        <strain evidence="4">CCMP219</strain>
    </source>
</reference>